<dbReference type="HOGENOM" id="CLU_078094_0_0_1"/>
<organism evidence="2 3">
    <name type="scientific">Dictyostelium discoideum</name>
    <name type="common">Social amoeba</name>
    <dbReference type="NCBI Taxonomy" id="44689"/>
    <lineage>
        <taxon>Eukaryota</taxon>
        <taxon>Amoebozoa</taxon>
        <taxon>Evosea</taxon>
        <taxon>Eumycetozoa</taxon>
        <taxon>Dictyostelia</taxon>
        <taxon>Dictyosteliales</taxon>
        <taxon>Dictyosteliaceae</taxon>
        <taxon>Dictyostelium</taxon>
    </lineage>
</organism>
<dbReference type="eggNOG" id="ENOG502RHAH">
    <property type="taxonomic scope" value="Eukaryota"/>
</dbReference>
<dbReference type="AlphaFoldDB" id="Q54Q61"/>
<protein>
    <submittedName>
        <fullName evidence="2">Uncharacterized protein</fullName>
    </submittedName>
</protein>
<dbReference type="InParanoid" id="Q54Q61"/>
<evidence type="ECO:0000256" key="1">
    <source>
        <dbReference type="SAM" id="Coils"/>
    </source>
</evidence>
<dbReference type="Gene3D" id="3.40.630.30">
    <property type="match status" value="1"/>
</dbReference>
<dbReference type="InterPro" id="IPR027365">
    <property type="entry name" value="GNAT_acetyltra_YdfB-like"/>
</dbReference>
<dbReference type="Proteomes" id="UP000002195">
    <property type="component" value="Unassembled WGS sequence"/>
</dbReference>
<dbReference type="PaxDb" id="44689-DDB0218573"/>
<gene>
    <name evidence="2" type="ORF">DDB_G0284151</name>
</gene>
<keyword evidence="3" id="KW-1185">Reference proteome</keyword>
<keyword evidence="1" id="KW-0175">Coiled coil</keyword>
<dbReference type="SUPFAM" id="SSF55729">
    <property type="entry name" value="Acyl-CoA N-acyltransferases (Nat)"/>
    <property type="match status" value="1"/>
</dbReference>
<evidence type="ECO:0000313" key="3">
    <source>
        <dbReference type="Proteomes" id="UP000002195"/>
    </source>
</evidence>
<dbReference type="PANTHER" id="PTHR31143">
    <property type="match status" value="1"/>
</dbReference>
<sequence>MNSKINLIIVKEKEEQFKILEIIKKEGSKFSQLERAENEIKIGLSIWFVDDIKSPQFIISFELLDALIKIYSNGNIEIAKTCLSSIDWRIGFFLNFPDIDKNELLNKTNHNGAIKYHFQNKIEKLTFIETPNKEIVKIIKKILTKYKFKVFVSIEYSEYVLKIENEDKLNEKIKELEMNLDGNEIILNYDDIEFANSFWIYKGQFSTEEFKWSSDNGLAFGYKANGGGSDGDGNSDGDGKLICWNLIKSDGKTVHLFTLPEFRGKGEDNTASQNLSLKLGFKKTLSVQSIEAQLNDI</sequence>
<accession>Q54Q61</accession>
<proteinExistence type="predicted"/>
<feature type="coiled-coil region" evidence="1">
    <location>
        <begin position="159"/>
        <end position="186"/>
    </location>
</feature>
<dbReference type="KEGG" id="ddi:DDB_G0284151"/>
<comment type="caution">
    <text evidence="2">The sequence shown here is derived from an EMBL/GenBank/DDBJ whole genome shotgun (WGS) entry which is preliminary data.</text>
</comment>
<dbReference type="GeneID" id="8624406"/>
<dbReference type="PANTHER" id="PTHR31143:SF2">
    <property type="entry name" value="FR47-LIKE DOMAIN-CONTAINING PROTEIN-RELATED"/>
    <property type="match status" value="1"/>
</dbReference>
<name>Q54Q61_DICDI</name>
<dbReference type="PhylomeDB" id="Q54Q61"/>
<evidence type="ECO:0000313" key="2">
    <source>
        <dbReference type="EMBL" id="EAL65416.1"/>
    </source>
</evidence>
<reference evidence="2 3" key="1">
    <citation type="journal article" date="2005" name="Nature">
        <title>The genome of the social amoeba Dictyostelium discoideum.</title>
        <authorList>
            <consortium name="The Dictyostelium discoideum Sequencing Consortium"/>
            <person name="Eichinger L."/>
            <person name="Pachebat J.A."/>
            <person name="Glockner G."/>
            <person name="Rajandream M.A."/>
            <person name="Sucgang R."/>
            <person name="Berriman M."/>
            <person name="Song J."/>
            <person name="Olsen R."/>
            <person name="Szafranski K."/>
            <person name="Xu Q."/>
            <person name="Tunggal B."/>
            <person name="Kummerfeld S."/>
            <person name="Madera M."/>
            <person name="Konfortov B.A."/>
            <person name="Rivero F."/>
            <person name="Bankier A.T."/>
            <person name="Lehmann R."/>
            <person name="Hamlin N."/>
            <person name="Davies R."/>
            <person name="Gaudet P."/>
            <person name="Fey P."/>
            <person name="Pilcher K."/>
            <person name="Chen G."/>
            <person name="Saunders D."/>
            <person name="Sodergren E."/>
            <person name="Davis P."/>
            <person name="Kerhornou A."/>
            <person name="Nie X."/>
            <person name="Hall N."/>
            <person name="Anjard C."/>
            <person name="Hemphill L."/>
            <person name="Bason N."/>
            <person name="Farbrother P."/>
            <person name="Desany B."/>
            <person name="Just E."/>
            <person name="Morio T."/>
            <person name="Rost R."/>
            <person name="Churcher C."/>
            <person name="Cooper J."/>
            <person name="Haydock S."/>
            <person name="van Driessche N."/>
            <person name="Cronin A."/>
            <person name="Goodhead I."/>
            <person name="Muzny D."/>
            <person name="Mourier T."/>
            <person name="Pain A."/>
            <person name="Lu M."/>
            <person name="Harper D."/>
            <person name="Lindsay R."/>
            <person name="Hauser H."/>
            <person name="James K."/>
            <person name="Quiles M."/>
            <person name="Madan Babu M."/>
            <person name="Saito T."/>
            <person name="Buchrieser C."/>
            <person name="Wardroper A."/>
            <person name="Felder M."/>
            <person name="Thangavelu M."/>
            <person name="Johnson D."/>
            <person name="Knights A."/>
            <person name="Loulseged H."/>
            <person name="Mungall K."/>
            <person name="Oliver K."/>
            <person name="Price C."/>
            <person name="Quail M.A."/>
            <person name="Urushihara H."/>
            <person name="Hernandez J."/>
            <person name="Rabbinowitsch E."/>
            <person name="Steffen D."/>
            <person name="Sanders M."/>
            <person name="Ma J."/>
            <person name="Kohara Y."/>
            <person name="Sharp S."/>
            <person name="Simmonds M."/>
            <person name="Spiegler S."/>
            <person name="Tivey A."/>
            <person name="Sugano S."/>
            <person name="White B."/>
            <person name="Walker D."/>
            <person name="Woodward J."/>
            <person name="Winckler T."/>
            <person name="Tanaka Y."/>
            <person name="Shaulsky G."/>
            <person name="Schleicher M."/>
            <person name="Weinstock G."/>
            <person name="Rosenthal A."/>
            <person name="Cox E.C."/>
            <person name="Chisholm R.L."/>
            <person name="Gibbs R."/>
            <person name="Loomis W.F."/>
            <person name="Platzer M."/>
            <person name="Kay R.R."/>
            <person name="Williams J."/>
            <person name="Dear P.H."/>
            <person name="Noegel A.A."/>
            <person name="Barrell B."/>
            <person name="Kuspa A."/>
        </authorList>
    </citation>
    <scope>NUCLEOTIDE SEQUENCE [LARGE SCALE GENOMIC DNA]</scope>
    <source>
        <strain evidence="2 3">AX4</strain>
    </source>
</reference>
<dbReference type="EMBL" id="AAFI02000063">
    <property type="protein sequence ID" value="EAL65416.1"/>
    <property type="molecule type" value="Genomic_DNA"/>
</dbReference>
<dbReference type="InterPro" id="IPR016181">
    <property type="entry name" value="Acyl_CoA_acyltransferase"/>
</dbReference>
<dbReference type="RefSeq" id="XP_638736.1">
    <property type="nucleotide sequence ID" value="XM_633644.1"/>
</dbReference>
<dbReference type="OMA" id="SSIDWRI"/>
<dbReference type="dictyBase" id="DDB_G0284151"/>
<dbReference type="VEuPathDB" id="AmoebaDB:DDB_G0284151"/>
<dbReference type="FunCoup" id="Q54Q61">
    <property type="interactions" value="6"/>
</dbReference>